<evidence type="ECO:0000256" key="7">
    <source>
        <dbReference type="SAM" id="Phobius"/>
    </source>
</evidence>
<dbReference type="EMBL" id="AUZX01009632">
    <property type="protein sequence ID" value="EQD51149.1"/>
    <property type="molecule type" value="Genomic_DNA"/>
</dbReference>
<dbReference type="InterPro" id="IPR035906">
    <property type="entry name" value="MetI-like_sf"/>
</dbReference>
<keyword evidence="6 7" id="KW-0472">Membrane</keyword>
<dbReference type="SUPFAM" id="SSF161098">
    <property type="entry name" value="MetI-like"/>
    <property type="match status" value="1"/>
</dbReference>
<comment type="subcellular location">
    <subcellularLocation>
        <location evidence="1">Cell membrane</location>
        <topology evidence="1">Multi-pass membrane protein</topology>
    </subcellularLocation>
</comment>
<dbReference type="GO" id="GO:0055085">
    <property type="term" value="P:transmembrane transport"/>
    <property type="evidence" value="ECO:0007669"/>
    <property type="project" value="InterPro"/>
</dbReference>
<protein>
    <submittedName>
        <fullName evidence="9">ABC transporter sugar permease</fullName>
    </submittedName>
</protein>
<dbReference type="InterPro" id="IPR051393">
    <property type="entry name" value="ABC_transporter_permease"/>
</dbReference>
<reference evidence="9" key="2">
    <citation type="journal article" date="2014" name="ISME J.">
        <title>Microbial stratification in low pH oxic and suboxic macroscopic growths along an acid mine drainage.</title>
        <authorList>
            <person name="Mendez-Garcia C."/>
            <person name="Mesa V."/>
            <person name="Sprenger R.R."/>
            <person name="Richter M."/>
            <person name="Diez M.S."/>
            <person name="Solano J."/>
            <person name="Bargiela R."/>
            <person name="Golyshina O.V."/>
            <person name="Manteca A."/>
            <person name="Ramos J.L."/>
            <person name="Gallego J.R."/>
            <person name="Llorente I."/>
            <person name="Martins Dos Santos V.A."/>
            <person name="Jensen O.N."/>
            <person name="Pelaez A.I."/>
            <person name="Sanchez J."/>
            <person name="Ferrer M."/>
        </authorList>
    </citation>
    <scope>NUCLEOTIDE SEQUENCE</scope>
</reference>
<reference evidence="9" key="1">
    <citation type="submission" date="2013-08" db="EMBL/GenBank/DDBJ databases">
        <authorList>
            <person name="Mendez C."/>
            <person name="Richter M."/>
            <person name="Ferrer M."/>
            <person name="Sanchez J."/>
        </authorList>
    </citation>
    <scope>NUCLEOTIDE SEQUENCE</scope>
</reference>
<evidence type="ECO:0000256" key="6">
    <source>
        <dbReference type="ARBA" id="ARBA00023136"/>
    </source>
</evidence>
<keyword evidence="5 7" id="KW-1133">Transmembrane helix</keyword>
<feature type="transmembrane region" description="Helical" evidence="7">
    <location>
        <begin position="103"/>
        <end position="126"/>
    </location>
</feature>
<feature type="non-terminal residue" evidence="9">
    <location>
        <position position="206"/>
    </location>
</feature>
<accession>T1BDK9</accession>
<dbReference type="PROSITE" id="PS50928">
    <property type="entry name" value="ABC_TM1"/>
    <property type="match status" value="1"/>
</dbReference>
<evidence type="ECO:0000256" key="1">
    <source>
        <dbReference type="ARBA" id="ARBA00004651"/>
    </source>
</evidence>
<feature type="transmembrane region" description="Helical" evidence="7">
    <location>
        <begin position="71"/>
        <end position="91"/>
    </location>
</feature>
<dbReference type="PANTHER" id="PTHR30193">
    <property type="entry name" value="ABC TRANSPORTER PERMEASE PROTEIN"/>
    <property type="match status" value="1"/>
</dbReference>
<dbReference type="PANTHER" id="PTHR30193:SF37">
    <property type="entry name" value="INNER MEMBRANE ABC TRANSPORTER PERMEASE PROTEIN YCJO"/>
    <property type="match status" value="1"/>
</dbReference>
<dbReference type="GO" id="GO:0005886">
    <property type="term" value="C:plasma membrane"/>
    <property type="evidence" value="ECO:0007669"/>
    <property type="project" value="UniProtKB-SubCell"/>
</dbReference>
<evidence type="ECO:0000256" key="5">
    <source>
        <dbReference type="ARBA" id="ARBA00022989"/>
    </source>
</evidence>
<dbReference type="AlphaFoldDB" id="T1BDK9"/>
<keyword evidence="3" id="KW-1003">Cell membrane</keyword>
<comment type="caution">
    <text evidence="9">The sequence shown here is derived from an EMBL/GenBank/DDBJ whole genome shotgun (WGS) entry which is preliminary data.</text>
</comment>
<feature type="domain" description="ABC transmembrane type-1" evidence="8">
    <location>
        <begin position="68"/>
        <end position="206"/>
    </location>
</feature>
<evidence type="ECO:0000313" key="9">
    <source>
        <dbReference type="EMBL" id="EQD51149.1"/>
    </source>
</evidence>
<feature type="transmembrane region" description="Helical" evidence="7">
    <location>
        <begin position="154"/>
        <end position="178"/>
    </location>
</feature>
<gene>
    <name evidence="9" type="ORF">B1A_13177</name>
</gene>
<evidence type="ECO:0000256" key="2">
    <source>
        <dbReference type="ARBA" id="ARBA00022448"/>
    </source>
</evidence>
<keyword evidence="4 7" id="KW-0812">Transmembrane</keyword>
<evidence type="ECO:0000259" key="8">
    <source>
        <dbReference type="PROSITE" id="PS50928"/>
    </source>
</evidence>
<organism evidence="9">
    <name type="scientific">mine drainage metagenome</name>
    <dbReference type="NCBI Taxonomy" id="410659"/>
    <lineage>
        <taxon>unclassified sequences</taxon>
        <taxon>metagenomes</taxon>
        <taxon>ecological metagenomes</taxon>
    </lineage>
</organism>
<sequence length="206" mass="22705">MKTPTALLFILPAMLLILLFVFIPLIGVLGLSMTEFNVYSLANQANIHFIGVANFIHLLHDHAVWQGMETTMTVVFVGVPATLALSLICALMIESIAERWRGLFRTAFFLPVVCSTVAVAISWRYLLNTRYGLVNRLLAAVHLPTPNWLGTPGLALLAVTVVVVWKGFGYGMIIVAAARREIPDELYDIARIEGAGMTQQLLRITV</sequence>
<proteinExistence type="predicted"/>
<evidence type="ECO:0000256" key="3">
    <source>
        <dbReference type="ARBA" id="ARBA00022475"/>
    </source>
</evidence>
<feature type="transmembrane region" description="Helical" evidence="7">
    <location>
        <begin position="6"/>
        <end position="31"/>
    </location>
</feature>
<name>T1BDK9_9ZZZZ</name>
<keyword evidence="2" id="KW-0813">Transport</keyword>
<dbReference type="InterPro" id="IPR000515">
    <property type="entry name" value="MetI-like"/>
</dbReference>
<evidence type="ECO:0000256" key="4">
    <source>
        <dbReference type="ARBA" id="ARBA00022692"/>
    </source>
</evidence>
<dbReference type="Gene3D" id="1.10.3720.10">
    <property type="entry name" value="MetI-like"/>
    <property type="match status" value="1"/>
</dbReference>